<proteinExistence type="predicted"/>
<dbReference type="Proteomes" id="UP000629098">
    <property type="component" value="Unassembled WGS sequence"/>
</dbReference>
<evidence type="ECO:0000313" key="1">
    <source>
        <dbReference type="EMBL" id="MBD2778611.1"/>
    </source>
</evidence>
<reference evidence="1" key="1">
    <citation type="submission" date="2020-09" db="EMBL/GenBank/DDBJ databases">
        <title>Iningainema tapete sp. nov. (Scytonemataceae, Cyanobacteria) from greenhouses in central Florida (USA) produces two types of nodularin with biosynthetic potential for microcystin-LR and anabaenopeptins.</title>
        <authorList>
            <person name="Berthold D.E."/>
            <person name="Lefler F.W."/>
            <person name="Huang I.-S."/>
            <person name="Abdulla H."/>
            <person name="Zimba P.V."/>
            <person name="Laughinghouse H.D. IV."/>
        </authorList>
    </citation>
    <scope>NUCLEOTIDE SEQUENCE</scope>
    <source>
        <strain evidence="1">BLCCT55</strain>
    </source>
</reference>
<dbReference type="RefSeq" id="WP_190838513.1">
    <property type="nucleotide sequence ID" value="NZ_CAWPPI010000130.1"/>
</dbReference>
<organism evidence="1 2">
    <name type="scientific">Iningainema tapete BLCC-T55</name>
    <dbReference type="NCBI Taxonomy" id="2748662"/>
    <lineage>
        <taxon>Bacteria</taxon>
        <taxon>Bacillati</taxon>
        <taxon>Cyanobacteriota</taxon>
        <taxon>Cyanophyceae</taxon>
        <taxon>Nostocales</taxon>
        <taxon>Scytonemataceae</taxon>
        <taxon>Iningainema tapete</taxon>
    </lineage>
</organism>
<dbReference type="AlphaFoldDB" id="A0A8J6XVK0"/>
<protein>
    <submittedName>
        <fullName evidence="1">Uncharacterized protein</fullName>
    </submittedName>
</protein>
<keyword evidence="2" id="KW-1185">Reference proteome</keyword>
<sequence>MDAIRLSDTCNASTDICINMQISEVIERYLKMRSHFTRHRANLIVRCLQSLYER</sequence>
<comment type="caution">
    <text evidence="1">The sequence shown here is derived from an EMBL/GenBank/DDBJ whole genome shotgun (WGS) entry which is preliminary data.</text>
</comment>
<dbReference type="EMBL" id="JACXAE010000130">
    <property type="protein sequence ID" value="MBD2778611.1"/>
    <property type="molecule type" value="Genomic_DNA"/>
</dbReference>
<gene>
    <name evidence="1" type="ORF">ICL16_42855</name>
</gene>
<accession>A0A8J6XVK0</accession>
<evidence type="ECO:0000313" key="2">
    <source>
        <dbReference type="Proteomes" id="UP000629098"/>
    </source>
</evidence>
<name>A0A8J6XVK0_9CYAN</name>